<dbReference type="Proteomes" id="UP000593562">
    <property type="component" value="Unassembled WGS sequence"/>
</dbReference>
<accession>A0A7J7DWF3</accession>
<reference evidence="1 2" key="1">
    <citation type="journal article" date="2020" name="Nat. Commun.">
        <title>Genome of Tripterygium wilfordii and identification of cytochrome P450 involved in triptolide biosynthesis.</title>
        <authorList>
            <person name="Tu L."/>
            <person name="Su P."/>
            <person name="Zhang Z."/>
            <person name="Gao L."/>
            <person name="Wang J."/>
            <person name="Hu T."/>
            <person name="Zhou J."/>
            <person name="Zhang Y."/>
            <person name="Zhao Y."/>
            <person name="Liu Y."/>
            <person name="Song Y."/>
            <person name="Tong Y."/>
            <person name="Lu Y."/>
            <person name="Yang J."/>
            <person name="Xu C."/>
            <person name="Jia M."/>
            <person name="Peters R.J."/>
            <person name="Huang L."/>
            <person name="Gao W."/>
        </authorList>
    </citation>
    <scope>NUCLEOTIDE SEQUENCE [LARGE SCALE GENOMIC DNA]</scope>
    <source>
        <strain evidence="2">cv. XIE 37</strain>
        <tissue evidence="1">Leaf</tissue>
    </source>
</reference>
<dbReference type="EMBL" id="JAAARO010000003">
    <property type="protein sequence ID" value="KAF5750619.1"/>
    <property type="molecule type" value="Genomic_DNA"/>
</dbReference>
<protein>
    <submittedName>
        <fullName evidence="1">Uncharacterized protein</fullName>
    </submittedName>
</protein>
<proteinExistence type="predicted"/>
<sequence length="71" mass="7741">MHPHFFLSAVVSHREHINISFPCCCLFEAGAGGTTYSLRGGNPFTRNNIIGLGTVLVLLVNWNDIPRGETA</sequence>
<evidence type="ECO:0000313" key="1">
    <source>
        <dbReference type="EMBL" id="KAF5750619.1"/>
    </source>
</evidence>
<gene>
    <name evidence="1" type="ORF">HS088_TW03G00958</name>
</gene>
<organism evidence="1 2">
    <name type="scientific">Tripterygium wilfordii</name>
    <name type="common">Thunder God vine</name>
    <dbReference type="NCBI Taxonomy" id="458696"/>
    <lineage>
        <taxon>Eukaryota</taxon>
        <taxon>Viridiplantae</taxon>
        <taxon>Streptophyta</taxon>
        <taxon>Embryophyta</taxon>
        <taxon>Tracheophyta</taxon>
        <taxon>Spermatophyta</taxon>
        <taxon>Magnoliopsida</taxon>
        <taxon>eudicotyledons</taxon>
        <taxon>Gunneridae</taxon>
        <taxon>Pentapetalae</taxon>
        <taxon>rosids</taxon>
        <taxon>fabids</taxon>
        <taxon>Celastrales</taxon>
        <taxon>Celastraceae</taxon>
        <taxon>Tripterygium</taxon>
    </lineage>
</organism>
<keyword evidence="2" id="KW-1185">Reference proteome</keyword>
<name>A0A7J7DWF3_TRIWF</name>
<dbReference type="AlphaFoldDB" id="A0A7J7DWF3"/>
<dbReference type="InParanoid" id="A0A7J7DWF3"/>
<evidence type="ECO:0000313" key="2">
    <source>
        <dbReference type="Proteomes" id="UP000593562"/>
    </source>
</evidence>
<comment type="caution">
    <text evidence="1">The sequence shown here is derived from an EMBL/GenBank/DDBJ whole genome shotgun (WGS) entry which is preliminary data.</text>
</comment>